<dbReference type="EMBL" id="JBEAFC010000003">
    <property type="protein sequence ID" value="KAL1563960.1"/>
    <property type="molecule type" value="Genomic_DNA"/>
</dbReference>
<accession>A0ABD1I6I9</accession>
<dbReference type="AlphaFoldDB" id="A0ABD1I6I9"/>
<feature type="region of interest" description="Disordered" evidence="1">
    <location>
        <begin position="1"/>
        <end position="29"/>
    </location>
</feature>
<feature type="compositionally biased region" description="Polar residues" evidence="1">
    <location>
        <begin position="10"/>
        <end position="27"/>
    </location>
</feature>
<proteinExistence type="predicted"/>
<evidence type="ECO:0000313" key="2">
    <source>
        <dbReference type="EMBL" id="KAL1563960.1"/>
    </source>
</evidence>
<reference evidence="2 3" key="1">
    <citation type="submission" date="2024-06" db="EMBL/GenBank/DDBJ databases">
        <title>A chromosome level genome sequence of Diviner's sage (Salvia divinorum).</title>
        <authorList>
            <person name="Ford S.A."/>
            <person name="Ro D.-K."/>
            <person name="Ness R.W."/>
            <person name="Phillips M.A."/>
        </authorList>
    </citation>
    <scope>NUCLEOTIDE SEQUENCE [LARGE SCALE GENOMIC DNA]</scope>
    <source>
        <strain evidence="2">SAF-2024a</strain>
        <tissue evidence="2">Leaf</tissue>
    </source>
</reference>
<sequence>MAGHRRRRSPTSPTIASHNSSTKQLPSPLSRLGRVRKVVAAAVRREQLLLLLSSRVKCRRLVSPSVAPGSRRPAQSAAESLSRD</sequence>
<gene>
    <name evidence="2" type="ORF">AAHA92_06377</name>
</gene>
<protein>
    <submittedName>
        <fullName evidence="2">Uncharacterized protein</fullName>
    </submittedName>
</protein>
<evidence type="ECO:0000256" key="1">
    <source>
        <dbReference type="SAM" id="MobiDB-lite"/>
    </source>
</evidence>
<comment type="caution">
    <text evidence="2">The sequence shown here is derived from an EMBL/GenBank/DDBJ whole genome shotgun (WGS) entry which is preliminary data.</text>
</comment>
<dbReference type="Proteomes" id="UP001567538">
    <property type="component" value="Unassembled WGS sequence"/>
</dbReference>
<evidence type="ECO:0000313" key="3">
    <source>
        <dbReference type="Proteomes" id="UP001567538"/>
    </source>
</evidence>
<feature type="region of interest" description="Disordered" evidence="1">
    <location>
        <begin position="62"/>
        <end position="84"/>
    </location>
</feature>
<keyword evidence="3" id="KW-1185">Reference proteome</keyword>
<name>A0ABD1I6I9_SALDI</name>
<organism evidence="2 3">
    <name type="scientific">Salvia divinorum</name>
    <name type="common">Maria pastora</name>
    <name type="synonym">Diviner's sage</name>
    <dbReference type="NCBI Taxonomy" id="28513"/>
    <lineage>
        <taxon>Eukaryota</taxon>
        <taxon>Viridiplantae</taxon>
        <taxon>Streptophyta</taxon>
        <taxon>Embryophyta</taxon>
        <taxon>Tracheophyta</taxon>
        <taxon>Spermatophyta</taxon>
        <taxon>Magnoliopsida</taxon>
        <taxon>eudicotyledons</taxon>
        <taxon>Gunneridae</taxon>
        <taxon>Pentapetalae</taxon>
        <taxon>asterids</taxon>
        <taxon>lamiids</taxon>
        <taxon>Lamiales</taxon>
        <taxon>Lamiaceae</taxon>
        <taxon>Nepetoideae</taxon>
        <taxon>Mentheae</taxon>
        <taxon>Salviinae</taxon>
        <taxon>Salvia</taxon>
        <taxon>Salvia subgen. Calosphace</taxon>
    </lineage>
</organism>